<organism evidence="2 3">
    <name type="scientific">Brevundimonas balnearis</name>
    <dbReference type="NCBI Taxonomy" id="1572858"/>
    <lineage>
        <taxon>Bacteria</taxon>
        <taxon>Pseudomonadati</taxon>
        <taxon>Pseudomonadota</taxon>
        <taxon>Alphaproteobacteria</taxon>
        <taxon>Caulobacterales</taxon>
        <taxon>Caulobacteraceae</taxon>
        <taxon>Brevundimonas</taxon>
    </lineage>
</organism>
<reference evidence="2 3" key="1">
    <citation type="submission" date="2024-09" db="EMBL/GenBank/DDBJ databases">
        <authorList>
            <person name="Sun Q."/>
            <person name="Mori K."/>
        </authorList>
    </citation>
    <scope>NUCLEOTIDE SEQUENCE [LARGE SCALE GENOMIC DNA]</scope>
    <source>
        <strain evidence="2 3">NCAIM B.02621</strain>
    </source>
</reference>
<comment type="caution">
    <text evidence="2">The sequence shown here is derived from an EMBL/GenBank/DDBJ whole genome shotgun (WGS) entry which is preliminary data.</text>
</comment>
<gene>
    <name evidence="2" type="ORF">ACFFGE_05095</name>
</gene>
<dbReference type="Proteomes" id="UP001589906">
    <property type="component" value="Unassembled WGS sequence"/>
</dbReference>
<dbReference type="SUPFAM" id="SSF141571">
    <property type="entry name" value="Pentapeptide repeat-like"/>
    <property type="match status" value="1"/>
</dbReference>
<keyword evidence="1" id="KW-0677">Repeat</keyword>
<evidence type="ECO:0000313" key="3">
    <source>
        <dbReference type="Proteomes" id="UP001589906"/>
    </source>
</evidence>
<proteinExistence type="predicted"/>
<dbReference type="EMBL" id="JBHLSW010000003">
    <property type="protein sequence ID" value="MFC0633254.1"/>
    <property type="molecule type" value="Genomic_DNA"/>
</dbReference>
<protein>
    <submittedName>
        <fullName evidence="2">Pentapeptide repeat-containing protein</fullName>
    </submittedName>
</protein>
<dbReference type="PANTHER" id="PTHR47485:SF1">
    <property type="entry name" value="THYLAKOID LUMENAL 17.4 KDA PROTEIN, CHLOROPLASTIC"/>
    <property type="match status" value="1"/>
</dbReference>
<evidence type="ECO:0000256" key="1">
    <source>
        <dbReference type="ARBA" id="ARBA00022737"/>
    </source>
</evidence>
<dbReference type="Gene3D" id="2.160.20.80">
    <property type="entry name" value="E3 ubiquitin-protein ligase SopA"/>
    <property type="match status" value="1"/>
</dbReference>
<dbReference type="InterPro" id="IPR001646">
    <property type="entry name" value="5peptide_repeat"/>
</dbReference>
<sequence length="279" mass="30461">MIPFEIRNRWTNEVQVIAKIDCAPDAPVSIKLGLAVRWAVKAKANLSEANLSGANLSEADLSGAYLRGANLSGAYLSRAYLSEADLSRADLSRADLRGANLRRADLREADLSRADLRGANLRGAYLSRADLRGANLRGAYLSRAYLSEADLSRADLSEAYLSRANLSRADLREANLRGAKNLDDMIMPDGLTFAQYKRDVVPALLTAGGKTLDDIRAAGAWDCHDWSNCPMHVAFGVNSTSEMTGKFAIYRTRADEFIRLFDARLIPAPWEPAAEPEAA</sequence>
<name>A0ABV6R0V7_9CAUL</name>
<dbReference type="RefSeq" id="WP_376834934.1">
    <property type="nucleotide sequence ID" value="NZ_JBHLSW010000003.1"/>
</dbReference>
<keyword evidence="3" id="KW-1185">Reference proteome</keyword>
<dbReference type="Pfam" id="PF00805">
    <property type="entry name" value="Pentapeptide"/>
    <property type="match status" value="3"/>
</dbReference>
<evidence type="ECO:0000313" key="2">
    <source>
        <dbReference type="EMBL" id="MFC0633254.1"/>
    </source>
</evidence>
<dbReference type="PANTHER" id="PTHR47485">
    <property type="entry name" value="THYLAKOID LUMENAL 17.4 KDA PROTEIN, CHLOROPLASTIC"/>
    <property type="match status" value="1"/>
</dbReference>
<accession>A0ABV6R0V7</accession>